<feature type="region of interest" description="Disordered" evidence="1">
    <location>
        <begin position="81"/>
        <end position="131"/>
    </location>
</feature>
<dbReference type="EMBL" id="LVYI01000003">
    <property type="protein sequence ID" value="OAP61078.1"/>
    <property type="molecule type" value="Genomic_DNA"/>
</dbReference>
<dbReference type="GeneID" id="30007449"/>
<comment type="caution">
    <text evidence="3">The sequence shown here is derived from an EMBL/GenBank/DDBJ whole genome shotgun (WGS) entry which is preliminary data.</text>
</comment>
<evidence type="ECO:0000256" key="1">
    <source>
        <dbReference type="SAM" id="MobiDB-lite"/>
    </source>
</evidence>
<proteinExistence type="predicted"/>
<keyword evidence="2" id="KW-0812">Transmembrane</keyword>
<gene>
    <name evidence="3" type="ORF">AYL99_03279</name>
</gene>
<organism evidence="3 4">
    <name type="scientific">Fonsecaea erecta</name>
    <dbReference type="NCBI Taxonomy" id="1367422"/>
    <lineage>
        <taxon>Eukaryota</taxon>
        <taxon>Fungi</taxon>
        <taxon>Dikarya</taxon>
        <taxon>Ascomycota</taxon>
        <taxon>Pezizomycotina</taxon>
        <taxon>Eurotiomycetes</taxon>
        <taxon>Chaetothyriomycetidae</taxon>
        <taxon>Chaetothyriales</taxon>
        <taxon>Herpotrichiellaceae</taxon>
        <taxon>Fonsecaea</taxon>
    </lineage>
</organism>
<evidence type="ECO:0000256" key="2">
    <source>
        <dbReference type="SAM" id="Phobius"/>
    </source>
</evidence>
<reference evidence="3 4" key="1">
    <citation type="submission" date="2016-04" db="EMBL/GenBank/DDBJ databases">
        <title>Draft genome of Fonsecaea erecta CBS 125763.</title>
        <authorList>
            <person name="Weiss V.A."/>
            <person name="Vicente V.A."/>
            <person name="Raittz R.T."/>
            <person name="Moreno L.F."/>
            <person name="De Souza E.M."/>
            <person name="Pedrosa F.O."/>
            <person name="Steffens M.B."/>
            <person name="Faoro H."/>
            <person name="Tadra-Sfeir M.Z."/>
            <person name="Najafzadeh M.J."/>
            <person name="Felipe M.S."/>
            <person name="Teixeira M."/>
            <person name="Sun J."/>
            <person name="Xi L."/>
            <person name="Gomes R."/>
            <person name="De Azevedo C.M."/>
            <person name="Salgado C.G."/>
            <person name="Da Silva M.B."/>
            <person name="Nascimento M.F."/>
            <person name="Queiroz-Telles F."/>
            <person name="Attili D.S."/>
            <person name="Gorbushina A."/>
        </authorList>
    </citation>
    <scope>NUCLEOTIDE SEQUENCE [LARGE SCALE GENOMIC DNA]</scope>
    <source>
        <strain evidence="3 4">CBS 125763</strain>
    </source>
</reference>
<evidence type="ECO:0008006" key="5">
    <source>
        <dbReference type="Google" id="ProtNLM"/>
    </source>
</evidence>
<dbReference type="AlphaFoldDB" id="A0A178ZMN7"/>
<keyword evidence="4" id="KW-1185">Reference proteome</keyword>
<keyword evidence="2" id="KW-0472">Membrane</keyword>
<dbReference type="Proteomes" id="UP000078343">
    <property type="component" value="Unassembled WGS sequence"/>
</dbReference>
<accession>A0A178ZMN7</accession>
<protein>
    <recommendedName>
        <fullName evidence="5">Transmembrane protein</fullName>
    </recommendedName>
</protein>
<dbReference type="OrthoDB" id="4159131at2759"/>
<dbReference type="RefSeq" id="XP_018694445.1">
    <property type="nucleotide sequence ID" value="XM_018834795.1"/>
</dbReference>
<sequence>MAAKSGSTIPLFIFLAIVLLFLPCAALVFLCLRRRQRRRIDEESRKPAIDAVAENMPPWTTPVELGDIQPPPPVATIRPIRSLQTSKNKRSPPVPSATNRTDSPFNDPRKPTIRIAVPKPTGPGKGRSVKGQTTEYLAAGKQSPSPYEDPAHSPISSYTARYNLHAALVMEQSSAVVGTAGERLASLGDAPRVKSQVVKPEHATTAALENAHFPPVPDIDAACDAPRQVPQGWV</sequence>
<evidence type="ECO:0000313" key="4">
    <source>
        <dbReference type="Proteomes" id="UP000078343"/>
    </source>
</evidence>
<feature type="transmembrane region" description="Helical" evidence="2">
    <location>
        <begin position="12"/>
        <end position="32"/>
    </location>
</feature>
<evidence type="ECO:0000313" key="3">
    <source>
        <dbReference type="EMBL" id="OAP61078.1"/>
    </source>
</evidence>
<name>A0A178ZMN7_9EURO</name>
<keyword evidence="2" id="KW-1133">Transmembrane helix</keyword>